<dbReference type="AlphaFoldDB" id="A0A078L3H1"/>
<organism evidence="2 3">
    <name type="scientific">Legionella massiliensis</name>
    <dbReference type="NCBI Taxonomy" id="1034943"/>
    <lineage>
        <taxon>Bacteria</taxon>
        <taxon>Pseudomonadati</taxon>
        <taxon>Pseudomonadota</taxon>
        <taxon>Gammaproteobacteria</taxon>
        <taxon>Legionellales</taxon>
        <taxon>Legionellaceae</taxon>
        <taxon>Legionella</taxon>
    </lineage>
</organism>
<protein>
    <recommendedName>
        <fullName evidence="4">Thaumatin family protein</fullName>
    </recommendedName>
</protein>
<dbReference type="OrthoDB" id="8856867at2"/>
<dbReference type="RefSeq" id="WP_044011629.1">
    <property type="nucleotide sequence ID" value="NZ_CCVW01000003.1"/>
</dbReference>
<dbReference type="eggNOG" id="ENOG5032UWZ">
    <property type="taxonomic scope" value="Bacteria"/>
</dbReference>
<evidence type="ECO:0008006" key="4">
    <source>
        <dbReference type="Google" id="ProtNLM"/>
    </source>
</evidence>
<accession>A0A078L3H1</accession>
<gene>
    <name evidence="2" type="ORF">BN59_02798</name>
</gene>
<reference evidence="2 3" key="1">
    <citation type="submission" date="2014-06" db="EMBL/GenBank/DDBJ databases">
        <authorList>
            <person name="Urmite Genomes Urmite Genomes"/>
        </authorList>
    </citation>
    <scope>NUCLEOTIDE SEQUENCE [LARGE SCALE GENOMIC DNA]</scope>
</reference>
<keyword evidence="1" id="KW-0732">Signal</keyword>
<evidence type="ECO:0000256" key="1">
    <source>
        <dbReference type="SAM" id="SignalP"/>
    </source>
</evidence>
<name>A0A078L3H1_9GAMM</name>
<sequence length="624" mass="68249">MQYKKLTSITSPLLLLPILGFTQPAIADPNNHQVIIYNNSDTTIYPIAEVKHGPGLYHSYLSTSNPVTSNADAGLAPNTSCVFTLPTAEWDRGGRVYLYDQPPLSMQKEQLVPGSQNTPVQPVDGVPACFPNVYYGEALPLDNPSQLVEYTFDPGFVDYDISSVDHMYLPVAVEVSDGSIGYNGTGMDIQTFQGDIADFIADYNWPTYRLPPGSTNIKIPGSYNVFVQQPSRSSFDPSNQQYMEQGQRDANNNLVIADTLFNRWNAWKTGKLNGKDICTKDDAECLKFQSQVKEVWDEFAANAEAYKNQYEKPITDEDIVAHILGWVTFDKSQVPQWAGITGKAQTTYMALEYAYKTHPDDPKYNLNPYVQFIHDQLNANVYAFSVDDEVGNARRKGNSFTIAVAGLNGIKNKSQYTPPQMSNFMTNYGPGWTSLKFCQSNDSTQCQDNKLDPETPQSYPIPYDNSTIIYTKSDGTNKPQTLSFNVTKLTDSTAEVKNCQQNGAAVPCSGSDPTSAQINVDFNKTSSILYIDAPSPVNLPPAGSNALSIYTGAQSVIVNGQTINAHNHAKVPVQANVATTIQLPAAICTVTVTDQGISQGANCSGSGVYVSGNKDADGWQINTP</sequence>
<dbReference type="EMBL" id="CCSB01000003">
    <property type="protein sequence ID" value="CDZ78488.1"/>
    <property type="molecule type" value="Genomic_DNA"/>
</dbReference>
<evidence type="ECO:0000313" key="3">
    <source>
        <dbReference type="Proteomes" id="UP000044071"/>
    </source>
</evidence>
<proteinExistence type="predicted"/>
<feature type="signal peptide" evidence="1">
    <location>
        <begin position="1"/>
        <end position="27"/>
    </location>
</feature>
<feature type="chain" id="PRO_5009744205" description="Thaumatin family protein" evidence="1">
    <location>
        <begin position="28"/>
        <end position="624"/>
    </location>
</feature>
<evidence type="ECO:0000313" key="2">
    <source>
        <dbReference type="EMBL" id="CDZ78488.1"/>
    </source>
</evidence>
<dbReference type="Proteomes" id="UP000044071">
    <property type="component" value="Unassembled WGS sequence"/>
</dbReference>
<keyword evidence="3" id="KW-1185">Reference proteome</keyword>